<name>A0ABR1FJS2_AURAN</name>
<feature type="compositionally biased region" description="Basic and acidic residues" evidence="1">
    <location>
        <begin position="140"/>
        <end position="152"/>
    </location>
</feature>
<feature type="region of interest" description="Disordered" evidence="1">
    <location>
        <begin position="121"/>
        <end position="186"/>
    </location>
</feature>
<dbReference type="Proteomes" id="UP001363151">
    <property type="component" value="Unassembled WGS sequence"/>
</dbReference>
<dbReference type="PROSITE" id="PS50280">
    <property type="entry name" value="SET"/>
    <property type="match status" value="1"/>
</dbReference>
<dbReference type="CDD" id="cd08161">
    <property type="entry name" value="SET"/>
    <property type="match status" value="1"/>
</dbReference>
<sequence length="653" mass="69779">MASDDAPEASPTPFEDAVRDAQTSTTLKKQLEELVEKANGLLEQSTKSSVETALEIYDSCLRTQPQGDVVVPLLFRAAAREKAARKPEGPAYDGDADAVVAAAQADAIVAEAGRAAAAAAAARRAARRAPPRRRRRRRPRENSPRDGPLREARPRRRRALEQPERRAPRARPHAGRRPDAAPRGARARADAFAAIAADPSWPKGYLRLGHAMAAMGSALEAMEAFLNGAQVARVAARGSGASSDCAALERAALACRERGNAQGRTLQSGAIARGLDVDEDRLHFERGAEDGGNGQVAGRHGLASCLLFKAWPTAALLGRPPRDVSVAGNKAAFDALARGWGVEAVDDRRWGAGGRGLRATRAFSEGATLFSETPLVAVSLRDDLCGYCCGPCRPADGGPVTSLSQFCCPGCERDAAARVENPAVLERLKFARYELQAEGGVAAASFHVLALAQLTHRPEDRDALDLLCRPTDLPLDDLAARDLTVPFADRHAMCGELDRLLHGDDDDERLDAAPDADYVARRRGAAAVDLGDVDDRVGALTMNAFVFGPTGEAVCVPRLGALCNHAHDGNAELRPGPRRGEIAFVATRDIARGEAITLDYCPFSATTAHRDAVLRPFLLEHLARVPVVEDAPVAYPDEVAPLRRREPDFAPHP</sequence>
<dbReference type="Gene3D" id="6.10.140.2220">
    <property type="match status" value="1"/>
</dbReference>
<dbReference type="InterPro" id="IPR050869">
    <property type="entry name" value="H3K4_H4K5_MeTrfase"/>
</dbReference>
<organism evidence="3 4">
    <name type="scientific">Aureococcus anophagefferens</name>
    <name type="common">Harmful bloom alga</name>
    <dbReference type="NCBI Taxonomy" id="44056"/>
    <lineage>
        <taxon>Eukaryota</taxon>
        <taxon>Sar</taxon>
        <taxon>Stramenopiles</taxon>
        <taxon>Ochrophyta</taxon>
        <taxon>Pelagophyceae</taxon>
        <taxon>Pelagomonadales</taxon>
        <taxon>Pelagomonadaceae</taxon>
        <taxon>Aureococcus</taxon>
    </lineage>
</organism>
<gene>
    <name evidence="3" type="ORF">SO694_00031360</name>
</gene>
<dbReference type="Gene3D" id="2.170.270.10">
    <property type="entry name" value="SET domain"/>
    <property type="match status" value="1"/>
</dbReference>
<dbReference type="Pfam" id="PF00856">
    <property type="entry name" value="SET"/>
    <property type="match status" value="1"/>
</dbReference>
<dbReference type="Gene3D" id="1.10.220.160">
    <property type="match status" value="1"/>
</dbReference>
<proteinExistence type="predicted"/>
<reference evidence="3 4" key="1">
    <citation type="submission" date="2024-03" db="EMBL/GenBank/DDBJ databases">
        <title>Aureococcus anophagefferens CCMP1851 and Kratosvirus quantuckense: Draft genome of a second virus-susceptible host strain in the model system.</title>
        <authorList>
            <person name="Chase E."/>
            <person name="Truchon A.R."/>
            <person name="Schepens W."/>
            <person name="Wilhelm S.W."/>
        </authorList>
    </citation>
    <scope>NUCLEOTIDE SEQUENCE [LARGE SCALE GENOMIC DNA]</scope>
    <source>
        <strain evidence="3 4">CCMP1851</strain>
    </source>
</reference>
<dbReference type="InterPro" id="IPR011990">
    <property type="entry name" value="TPR-like_helical_dom_sf"/>
</dbReference>
<dbReference type="SUPFAM" id="SSF48452">
    <property type="entry name" value="TPR-like"/>
    <property type="match status" value="1"/>
</dbReference>
<evidence type="ECO:0000313" key="3">
    <source>
        <dbReference type="EMBL" id="KAK7232124.1"/>
    </source>
</evidence>
<accession>A0ABR1FJS2</accession>
<evidence type="ECO:0000313" key="4">
    <source>
        <dbReference type="Proteomes" id="UP001363151"/>
    </source>
</evidence>
<dbReference type="Gene3D" id="1.25.40.10">
    <property type="entry name" value="Tetratricopeptide repeat domain"/>
    <property type="match status" value="1"/>
</dbReference>
<comment type="caution">
    <text evidence="3">The sequence shown here is derived from an EMBL/GenBank/DDBJ whole genome shotgun (WGS) entry which is preliminary data.</text>
</comment>
<keyword evidence="4" id="KW-1185">Reference proteome</keyword>
<dbReference type="PANTHER" id="PTHR12197:SF251">
    <property type="entry name" value="EG:BACR7C10.4 PROTEIN"/>
    <property type="match status" value="1"/>
</dbReference>
<evidence type="ECO:0000256" key="1">
    <source>
        <dbReference type="SAM" id="MobiDB-lite"/>
    </source>
</evidence>
<dbReference type="PANTHER" id="PTHR12197">
    <property type="entry name" value="HISTONE-LYSINE N-METHYLTRANSFERASE SMYD"/>
    <property type="match status" value="1"/>
</dbReference>
<dbReference type="SUPFAM" id="SSF82199">
    <property type="entry name" value="SET domain"/>
    <property type="match status" value="1"/>
</dbReference>
<feature type="compositionally biased region" description="Basic residues" evidence="1">
    <location>
        <begin position="124"/>
        <end position="139"/>
    </location>
</feature>
<dbReference type="InterPro" id="IPR001214">
    <property type="entry name" value="SET_dom"/>
</dbReference>
<feature type="domain" description="SET" evidence="2">
    <location>
        <begin position="340"/>
        <end position="601"/>
    </location>
</feature>
<dbReference type="InterPro" id="IPR046341">
    <property type="entry name" value="SET_dom_sf"/>
</dbReference>
<evidence type="ECO:0000259" key="2">
    <source>
        <dbReference type="PROSITE" id="PS50280"/>
    </source>
</evidence>
<feature type="region of interest" description="Disordered" evidence="1">
    <location>
        <begin position="1"/>
        <end position="25"/>
    </location>
</feature>
<dbReference type="EMBL" id="JBBJCI010000371">
    <property type="protein sequence ID" value="KAK7232124.1"/>
    <property type="molecule type" value="Genomic_DNA"/>
</dbReference>
<protein>
    <submittedName>
        <fullName evidence="3">Stress-induced-phosphoprotein</fullName>
    </submittedName>
</protein>